<keyword evidence="7" id="KW-0812">Transmembrane</keyword>
<dbReference type="InterPro" id="IPR017853">
    <property type="entry name" value="GH"/>
</dbReference>
<dbReference type="InterPro" id="IPR050314">
    <property type="entry name" value="Glycosyl_Hydrlase_18"/>
</dbReference>
<evidence type="ECO:0000259" key="8">
    <source>
        <dbReference type="PROSITE" id="PS51910"/>
    </source>
</evidence>
<dbReference type="Gene3D" id="3.10.50.10">
    <property type="match status" value="1"/>
</dbReference>
<evidence type="ECO:0000313" key="9">
    <source>
        <dbReference type="EMBL" id="JAT38814.1"/>
    </source>
</evidence>
<reference evidence="9" key="1">
    <citation type="submission" date="2015-11" db="EMBL/GenBank/DDBJ databases">
        <title>De novo transcriptome assembly of four potential Pierce s Disease insect vectors from Arizona vineyards.</title>
        <authorList>
            <person name="Tassone E.E."/>
        </authorList>
    </citation>
    <scope>NUCLEOTIDE SEQUENCE</scope>
</reference>
<dbReference type="GO" id="GO:0005975">
    <property type="term" value="P:carbohydrate metabolic process"/>
    <property type="evidence" value="ECO:0007669"/>
    <property type="project" value="InterPro"/>
</dbReference>
<keyword evidence="4 5" id="KW-0326">Glycosidase</keyword>
<keyword evidence="7" id="KW-1133">Transmembrane helix</keyword>
<protein>
    <recommendedName>
        <fullName evidence="8">GH18 domain-containing protein</fullName>
    </recommendedName>
</protein>
<sequence length="480" mass="54163">MTVPRSGSQVKYELLEENRRSVAKASHLWSVALLVILVTCVSTIALYLTMDRMMNGSKEQENLDFLMVGPTKSPAGLSRKSRQRGRLYYQAELEMSRDSHWSQPQLVLNVSHHAEPPEYRLVCYYNLPKGSGMDTLMPDQLDPDLCSHINVAFATVGNGVLQPDQPSDLEGYKAVTALKKKNPRLKVMLSVEWFTSTGEFAWIVSSPENRTRFVNETVKFLEAYEFDGLDIDWEFPNWPTVVANQTNCFTELLRQLSGSFKQRQSPLLLSVAAGAPKPIIDNSYNISAMVDYIDFVNVMAYDYHMYQSYLPLTGANAPLYERQTEKGYFTTLNLNWTAAYWLYKGMPASKIIIGIPTYGHSYTLLNEDNHGWDAPSSGIGSVGNEGFVAYHEVCSFMSSKGVQSVFDFESKVPYTFKNKEWISFDNEQSVAYKAEFTKEHGLGGVMVYSLNTDDVSLSCGGSYRFPLTARVRDVLQDDQL</sequence>
<dbReference type="SUPFAM" id="SSF51445">
    <property type="entry name" value="(Trans)glycosidases"/>
    <property type="match status" value="1"/>
</dbReference>
<dbReference type="InterPro" id="IPR029070">
    <property type="entry name" value="Chitinase_insertion_sf"/>
</dbReference>
<evidence type="ECO:0000256" key="2">
    <source>
        <dbReference type="ARBA" id="ARBA00022801"/>
    </source>
</evidence>
<dbReference type="GO" id="GO:0004568">
    <property type="term" value="F:chitinase activity"/>
    <property type="evidence" value="ECO:0007669"/>
    <property type="project" value="UniProtKB-ARBA"/>
</dbReference>
<accession>A0A1B6MSA9</accession>
<keyword evidence="2 5" id="KW-0378">Hydrolase</keyword>
<dbReference type="InterPro" id="IPR011583">
    <property type="entry name" value="Chitinase_II/V-like_cat"/>
</dbReference>
<dbReference type="SUPFAM" id="SSF54556">
    <property type="entry name" value="Chitinase insertion domain"/>
    <property type="match status" value="1"/>
</dbReference>
<keyword evidence="3" id="KW-0325">Glycoprotein</keyword>
<evidence type="ECO:0000256" key="1">
    <source>
        <dbReference type="ARBA" id="ARBA00022729"/>
    </source>
</evidence>
<evidence type="ECO:0000256" key="5">
    <source>
        <dbReference type="RuleBase" id="RU000489"/>
    </source>
</evidence>
<dbReference type="GO" id="GO:0005576">
    <property type="term" value="C:extracellular region"/>
    <property type="evidence" value="ECO:0007669"/>
    <property type="project" value="TreeGrafter"/>
</dbReference>
<dbReference type="SMART" id="SM00636">
    <property type="entry name" value="Glyco_18"/>
    <property type="match status" value="1"/>
</dbReference>
<proteinExistence type="inferred from homology"/>
<dbReference type="EMBL" id="GEBQ01001163">
    <property type="protein sequence ID" value="JAT38814.1"/>
    <property type="molecule type" value="Transcribed_RNA"/>
</dbReference>
<dbReference type="Pfam" id="PF00704">
    <property type="entry name" value="Glyco_hydro_18"/>
    <property type="match status" value="1"/>
</dbReference>
<dbReference type="InterPro" id="IPR001223">
    <property type="entry name" value="Glyco_hydro18_cat"/>
</dbReference>
<keyword evidence="1" id="KW-0732">Signal</keyword>
<dbReference type="Gene3D" id="3.20.20.80">
    <property type="entry name" value="Glycosidases"/>
    <property type="match status" value="1"/>
</dbReference>
<comment type="similarity">
    <text evidence="6">Belongs to the glycosyl hydrolase 18 family.</text>
</comment>
<evidence type="ECO:0000256" key="7">
    <source>
        <dbReference type="SAM" id="Phobius"/>
    </source>
</evidence>
<keyword evidence="7" id="KW-0472">Membrane</keyword>
<dbReference type="PANTHER" id="PTHR11177">
    <property type="entry name" value="CHITINASE"/>
    <property type="match status" value="1"/>
</dbReference>
<dbReference type="PROSITE" id="PS51910">
    <property type="entry name" value="GH18_2"/>
    <property type="match status" value="1"/>
</dbReference>
<dbReference type="PANTHER" id="PTHR11177:SF390">
    <property type="entry name" value="CHITINASE 11"/>
    <property type="match status" value="1"/>
</dbReference>
<dbReference type="FunFam" id="3.10.50.10:FF:000003">
    <property type="entry name" value="Class V chitinase CHIT5b"/>
    <property type="match status" value="1"/>
</dbReference>
<name>A0A1B6MSA9_9HEMI</name>
<dbReference type="GO" id="GO:0006032">
    <property type="term" value="P:chitin catabolic process"/>
    <property type="evidence" value="ECO:0007669"/>
    <property type="project" value="UniProtKB-ARBA"/>
</dbReference>
<dbReference type="PROSITE" id="PS01095">
    <property type="entry name" value="GH18_1"/>
    <property type="match status" value="1"/>
</dbReference>
<evidence type="ECO:0000256" key="6">
    <source>
        <dbReference type="RuleBase" id="RU004453"/>
    </source>
</evidence>
<dbReference type="InterPro" id="IPR001579">
    <property type="entry name" value="Glyco_hydro_18_chit_AS"/>
</dbReference>
<gene>
    <name evidence="9" type="ORF">g.44239</name>
</gene>
<evidence type="ECO:0000256" key="4">
    <source>
        <dbReference type="ARBA" id="ARBA00023295"/>
    </source>
</evidence>
<organism evidence="9">
    <name type="scientific">Graphocephala atropunctata</name>
    <dbReference type="NCBI Taxonomy" id="36148"/>
    <lineage>
        <taxon>Eukaryota</taxon>
        <taxon>Metazoa</taxon>
        <taxon>Ecdysozoa</taxon>
        <taxon>Arthropoda</taxon>
        <taxon>Hexapoda</taxon>
        <taxon>Insecta</taxon>
        <taxon>Pterygota</taxon>
        <taxon>Neoptera</taxon>
        <taxon>Paraneoptera</taxon>
        <taxon>Hemiptera</taxon>
        <taxon>Auchenorrhyncha</taxon>
        <taxon>Membracoidea</taxon>
        <taxon>Cicadellidae</taxon>
        <taxon>Cicadellinae</taxon>
        <taxon>Cicadellini</taxon>
        <taxon>Graphocephala</taxon>
    </lineage>
</organism>
<dbReference type="GO" id="GO:0008061">
    <property type="term" value="F:chitin binding"/>
    <property type="evidence" value="ECO:0007669"/>
    <property type="project" value="InterPro"/>
</dbReference>
<feature type="domain" description="GH18" evidence="8">
    <location>
        <begin position="119"/>
        <end position="478"/>
    </location>
</feature>
<feature type="transmembrane region" description="Helical" evidence="7">
    <location>
        <begin position="28"/>
        <end position="48"/>
    </location>
</feature>
<evidence type="ECO:0000256" key="3">
    <source>
        <dbReference type="ARBA" id="ARBA00023180"/>
    </source>
</evidence>
<dbReference type="AlphaFoldDB" id="A0A1B6MSA9"/>